<proteinExistence type="predicted"/>
<reference evidence="2 3" key="1">
    <citation type="journal article" date="2016" name="Front. Microbiol.">
        <title>Comparative Genomics Analysis of Streptomyces Species Reveals Their Adaptation to the Marine Environment and Their Diversity at the Genomic Level.</title>
        <authorList>
            <person name="Tian X."/>
            <person name="Zhang Z."/>
            <person name="Yang T."/>
            <person name="Chen M."/>
            <person name="Li J."/>
            <person name="Chen F."/>
            <person name="Yang J."/>
            <person name="Li W."/>
            <person name="Zhang B."/>
            <person name="Zhang Z."/>
            <person name="Wu J."/>
            <person name="Zhang C."/>
            <person name="Long L."/>
            <person name="Xiao J."/>
        </authorList>
    </citation>
    <scope>NUCLEOTIDE SEQUENCE [LARGE SCALE GENOMIC DNA]</scope>
    <source>
        <strain evidence="2 3">SCSIO 02100</strain>
    </source>
</reference>
<keyword evidence="3" id="KW-1185">Reference proteome</keyword>
<dbReference type="SUPFAM" id="SSF53383">
    <property type="entry name" value="PLP-dependent transferases"/>
    <property type="match status" value="1"/>
</dbReference>
<dbReference type="Proteomes" id="UP000176101">
    <property type="component" value="Unassembled WGS sequence"/>
</dbReference>
<dbReference type="Pfam" id="PF00155">
    <property type="entry name" value="Aminotran_1_2"/>
    <property type="match status" value="1"/>
</dbReference>
<dbReference type="InterPro" id="IPR015422">
    <property type="entry name" value="PyrdxlP-dep_Trfase_small"/>
</dbReference>
<dbReference type="PATRIC" id="fig|1075402.3.peg.3775"/>
<organism evidence="2 3">
    <name type="scientific">Streptomyces oceani</name>
    <dbReference type="NCBI Taxonomy" id="1075402"/>
    <lineage>
        <taxon>Bacteria</taxon>
        <taxon>Bacillati</taxon>
        <taxon>Actinomycetota</taxon>
        <taxon>Actinomycetes</taxon>
        <taxon>Kitasatosporales</taxon>
        <taxon>Streptomycetaceae</taxon>
        <taxon>Streptomyces</taxon>
    </lineage>
</organism>
<comment type="caution">
    <text evidence="2">The sequence shown here is derived from an EMBL/GenBank/DDBJ whole genome shotgun (WGS) entry which is preliminary data.</text>
</comment>
<dbReference type="InterPro" id="IPR015424">
    <property type="entry name" value="PyrdxlP-dep_Trfase"/>
</dbReference>
<accession>A0A1E7KPF9</accession>
<name>A0A1E7KPF9_9ACTN</name>
<feature type="domain" description="Aminotransferase class I/classII large" evidence="1">
    <location>
        <begin position="26"/>
        <end position="377"/>
    </location>
</feature>
<dbReference type="AlphaFoldDB" id="A0A1E7KPF9"/>
<dbReference type="Gene3D" id="3.90.1150.10">
    <property type="entry name" value="Aspartate Aminotransferase, domain 1"/>
    <property type="match status" value="1"/>
</dbReference>
<evidence type="ECO:0000313" key="3">
    <source>
        <dbReference type="Proteomes" id="UP000176101"/>
    </source>
</evidence>
<dbReference type="STRING" id="1075402.AN216_01955"/>
<evidence type="ECO:0000313" key="2">
    <source>
        <dbReference type="EMBL" id="OEV05807.1"/>
    </source>
</evidence>
<dbReference type="GO" id="GO:0030170">
    <property type="term" value="F:pyridoxal phosphate binding"/>
    <property type="evidence" value="ECO:0007669"/>
    <property type="project" value="InterPro"/>
</dbReference>
<sequence length="388" mass="41325">MDWSFESIVQHAAAEGVYDLGPGYLDPQLIPVPDIKAAFDEALSRYGAAALAYGHNQGALPFRAAVADRLADGDGTDYTPSHLLATGGTSQALDLLAAAVAEPGQAVVVESLTYDLALQIFRDRGLVVYAVERDSEGMLPSAVDQAAARARQERRGIAFVYLVPTFHNPTGSEMSQPRRTALLESAARHQMLVVEDDAYADLPLTPRTRQPSLAGLADFRGVVRLGTFSKSLAPGLRLGWLAAGPRLCRELAGRGLFTSGGCPSHLAALAVGLLLESGFYEDHLRWLHSELKCRRDALTDTLHNLLPGEWHLRPADGGLFSWVDIPAGVSEFDAVAAAEQGGVLTSPGERFGSDAEPGVRLSYAYNSPERLAAAAASLADAWRPLSAG</sequence>
<dbReference type="Gene3D" id="3.40.640.10">
    <property type="entry name" value="Type I PLP-dependent aspartate aminotransferase-like (Major domain)"/>
    <property type="match status" value="1"/>
</dbReference>
<dbReference type="InterPro" id="IPR004839">
    <property type="entry name" value="Aminotransferase_I/II_large"/>
</dbReference>
<dbReference type="InterPro" id="IPR051446">
    <property type="entry name" value="HTH_trans_reg/aminotransferase"/>
</dbReference>
<dbReference type="PANTHER" id="PTHR46577:SF2">
    <property type="entry name" value="TRANSCRIPTIONAL REGULATORY PROTEIN"/>
    <property type="match status" value="1"/>
</dbReference>
<dbReference type="PANTHER" id="PTHR46577">
    <property type="entry name" value="HTH-TYPE TRANSCRIPTIONAL REGULATORY PROTEIN GABR"/>
    <property type="match status" value="1"/>
</dbReference>
<protein>
    <recommendedName>
        <fullName evidence="1">Aminotransferase class I/classII large domain-containing protein</fullName>
    </recommendedName>
</protein>
<dbReference type="CDD" id="cd00609">
    <property type="entry name" value="AAT_like"/>
    <property type="match status" value="1"/>
</dbReference>
<dbReference type="EMBL" id="LJGU01000093">
    <property type="protein sequence ID" value="OEV05807.1"/>
    <property type="molecule type" value="Genomic_DNA"/>
</dbReference>
<evidence type="ECO:0000259" key="1">
    <source>
        <dbReference type="Pfam" id="PF00155"/>
    </source>
</evidence>
<dbReference type="InterPro" id="IPR015421">
    <property type="entry name" value="PyrdxlP-dep_Trfase_major"/>
</dbReference>
<gene>
    <name evidence="2" type="ORF">AN216_01955</name>
</gene>